<name>A0A8J2Z3M6_9GAMM</name>
<gene>
    <name evidence="4" type="primary">pcm</name>
    <name evidence="4" type="ORF">GCM10010995_11140</name>
</gene>
<comment type="caution">
    <text evidence="4">The sequence shown here is derived from an EMBL/GenBank/DDBJ whole genome shotgun (WGS) entry which is preliminary data.</text>
</comment>
<dbReference type="CDD" id="cd02440">
    <property type="entry name" value="AdoMet_MTases"/>
    <property type="match status" value="1"/>
</dbReference>
<sequence length="222" mass="25579">MNIELAKENMIKQQIRTLGVPYGDLLSVIIDTPREVFVPSNYKEVAYSEVEIPLNHHQYELTPQTVTKMLQLLQPKKHERVLEIGCGSGYLTALLAKLTKLVDVVDQHEDMLNHVKNALKTIGVYNAKYHVNKENKIDALNQLLQQHNVFDLVIVKEMEKSEPTDYLKYLAANGRMLYFLEKDSYAKAVLVQKNTDGSYQQMSTFDVYKPVGQRLQDKTFQF</sequence>
<dbReference type="GO" id="GO:0004719">
    <property type="term" value="F:protein-L-isoaspartate (D-aspartate) O-methyltransferase activity"/>
    <property type="evidence" value="ECO:0007669"/>
    <property type="project" value="InterPro"/>
</dbReference>
<keyword evidence="5" id="KW-1185">Reference proteome</keyword>
<dbReference type="EMBL" id="BMJS01000009">
    <property type="protein sequence ID" value="GGF95654.1"/>
    <property type="molecule type" value="Genomic_DNA"/>
</dbReference>
<reference evidence="4" key="2">
    <citation type="submission" date="2020-09" db="EMBL/GenBank/DDBJ databases">
        <authorList>
            <person name="Sun Q."/>
            <person name="Zhou Y."/>
        </authorList>
    </citation>
    <scope>NUCLEOTIDE SEQUENCE</scope>
    <source>
        <strain evidence="4">CGMCC 1.15758</strain>
    </source>
</reference>
<dbReference type="OrthoDB" id="9810066at2"/>
<protein>
    <recommendedName>
        <fullName evidence="2">Protein-L-isoaspartate O-methyltransferase</fullName>
    </recommendedName>
    <alternativeName>
        <fullName evidence="3">Protein L-isoaspartyl methyltransferase</fullName>
    </alternativeName>
</protein>
<dbReference type="RefSeq" id="WP_117002205.1">
    <property type="nucleotide sequence ID" value="NZ_BMJS01000009.1"/>
</dbReference>
<dbReference type="GO" id="GO:0005737">
    <property type="term" value="C:cytoplasm"/>
    <property type="evidence" value="ECO:0007669"/>
    <property type="project" value="TreeGrafter"/>
</dbReference>
<evidence type="ECO:0000256" key="3">
    <source>
        <dbReference type="ARBA" id="ARBA00030757"/>
    </source>
</evidence>
<dbReference type="PANTHER" id="PTHR11579">
    <property type="entry name" value="PROTEIN-L-ISOASPARTATE O-METHYLTRANSFERASE"/>
    <property type="match status" value="1"/>
</dbReference>
<dbReference type="SUPFAM" id="SSF53335">
    <property type="entry name" value="S-adenosyl-L-methionine-dependent methyltransferases"/>
    <property type="match status" value="1"/>
</dbReference>
<dbReference type="Pfam" id="PF01135">
    <property type="entry name" value="PCMT"/>
    <property type="match status" value="1"/>
</dbReference>
<comment type="similarity">
    <text evidence="1">Belongs to the methyltransferase superfamily. L-isoaspartyl/D-aspartyl protein methyltransferase family.</text>
</comment>
<dbReference type="InterPro" id="IPR000682">
    <property type="entry name" value="PCMT"/>
</dbReference>
<evidence type="ECO:0000313" key="4">
    <source>
        <dbReference type="EMBL" id="GGF95654.1"/>
    </source>
</evidence>
<evidence type="ECO:0000313" key="5">
    <source>
        <dbReference type="Proteomes" id="UP000636949"/>
    </source>
</evidence>
<evidence type="ECO:0000256" key="2">
    <source>
        <dbReference type="ARBA" id="ARBA00013346"/>
    </source>
</evidence>
<dbReference type="Gene3D" id="3.40.50.150">
    <property type="entry name" value="Vaccinia Virus protein VP39"/>
    <property type="match status" value="1"/>
</dbReference>
<proteinExistence type="inferred from homology"/>
<evidence type="ECO:0000256" key="1">
    <source>
        <dbReference type="ARBA" id="ARBA00005369"/>
    </source>
</evidence>
<organism evidence="4 5">
    <name type="scientific">Cysteiniphilum litorale</name>
    <dbReference type="NCBI Taxonomy" id="2056700"/>
    <lineage>
        <taxon>Bacteria</taxon>
        <taxon>Pseudomonadati</taxon>
        <taxon>Pseudomonadota</taxon>
        <taxon>Gammaproteobacteria</taxon>
        <taxon>Thiotrichales</taxon>
        <taxon>Fastidiosibacteraceae</taxon>
        <taxon>Cysteiniphilum</taxon>
    </lineage>
</organism>
<dbReference type="InterPro" id="IPR029063">
    <property type="entry name" value="SAM-dependent_MTases_sf"/>
</dbReference>
<dbReference type="Proteomes" id="UP000636949">
    <property type="component" value="Unassembled WGS sequence"/>
</dbReference>
<accession>A0A8J2Z3M6</accession>
<dbReference type="PANTHER" id="PTHR11579:SF18">
    <property type="entry name" value="PROTEIN-L-ISOASPARTATE O-METHYLTRANSFERASE"/>
    <property type="match status" value="1"/>
</dbReference>
<dbReference type="AlphaFoldDB" id="A0A8J2Z3M6"/>
<reference evidence="4" key="1">
    <citation type="journal article" date="2014" name="Int. J. Syst. Evol. Microbiol.">
        <title>Complete genome sequence of Corynebacterium casei LMG S-19264T (=DSM 44701T), isolated from a smear-ripened cheese.</title>
        <authorList>
            <consortium name="US DOE Joint Genome Institute (JGI-PGF)"/>
            <person name="Walter F."/>
            <person name="Albersmeier A."/>
            <person name="Kalinowski J."/>
            <person name="Ruckert C."/>
        </authorList>
    </citation>
    <scope>NUCLEOTIDE SEQUENCE</scope>
    <source>
        <strain evidence="4">CGMCC 1.15758</strain>
    </source>
</reference>